<accession>A0A969W8L4</accession>
<name>A0A969W8L4_9GAMM</name>
<reference evidence="1" key="1">
    <citation type="submission" date="2020-03" db="EMBL/GenBank/DDBJ databases">
        <title>Solimonas marina sp. nov., isolated from deep seawater of the Pacific Ocean.</title>
        <authorList>
            <person name="Liu X."/>
            <person name="Lai Q."/>
            <person name="Sun F."/>
            <person name="Gai Y."/>
            <person name="Li G."/>
            <person name="Shao Z."/>
        </authorList>
    </citation>
    <scope>NUCLEOTIDE SEQUENCE</scope>
    <source>
        <strain evidence="1">C16B3</strain>
    </source>
</reference>
<dbReference type="Proteomes" id="UP000653472">
    <property type="component" value="Unassembled WGS sequence"/>
</dbReference>
<comment type="caution">
    <text evidence="1">The sequence shown here is derived from an EMBL/GenBank/DDBJ whole genome shotgun (WGS) entry which is preliminary data.</text>
</comment>
<protein>
    <submittedName>
        <fullName evidence="1">Uncharacterized protein</fullName>
    </submittedName>
</protein>
<dbReference type="EMBL" id="JAAVXB010000002">
    <property type="protein sequence ID" value="NKF21535.1"/>
    <property type="molecule type" value="Genomic_DNA"/>
</dbReference>
<dbReference type="AlphaFoldDB" id="A0A969W8L4"/>
<organism evidence="1 2">
    <name type="scientific">Solimonas marina</name>
    <dbReference type="NCBI Taxonomy" id="2714601"/>
    <lineage>
        <taxon>Bacteria</taxon>
        <taxon>Pseudomonadati</taxon>
        <taxon>Pseudomonadota</taxon>
        <taxon>Gammaproteobacteria</taxon>
        <taxon>Nevskiales</taxon>
        <taxon>Nevskiaceae</taxon>
        <taxon>Solimonas</taxon>
    </lineage>
</organism>
<proteinExistence type="predicted"/>
<gene>
    <name evidence="1" type="ORF">G7Y82_04340</name>
</gene>
<evidence type="ECO:0000313" key="1">
    <source>
        <dbReference type="EMBL" id="NKF21535.1"/>
    </source>
</evidence>
<keyword evidence="2" id="KW-1185">Reference proteome</keyword>
<evidence type="ECO:0000313" key="2">
    <source>
        <dbReference type="Proteomes" id="UP000653472"/>
    </source>
</evidence>
<dbReference type="RefSeq" id="WP_168146794.1">
    <property type="nucleotide sequence ID" value="NZ_JAAVXB010000002.1"/>
</dbReference>
<sequence>MSTLPRDTSVWLDQIEHARHQLLLTIRSRPLDAVAGTRAQQIDDDVQALVDGVIDRETQEVKANG</sequence>